<comment type="catalytic activity">
    <reaction evidence="7">
        <text>[protein]-peptidylproline (omega=180) = [protein]-peptidylproline (omega=0)</text>
        <dbReference type="Rhea" id="RHEA:16237"/>
        <dbReference type="Rhea" id="RHEA-COMP:10747"/>
        <dbReference type="Rhea" id="RHEA-COMP:10748"/>
        <dbReference type="ChEBI" id="CHEBI:83833"/>
        <dbReference type="ChEBI" id="CHEBI:83834"/>
        <dbReference type="EC" id="5.2.1.8"/>
    </reaction>
</comment>
<dbReference type="PANTHER" id="PTHR47637:SF1">
    <property type="entry name" value="CHAPERONE SURA"/>
    <property type="match status" value="1"/>
</dbReference>
<keyword evidence="1 7" id="KW-0732">Signal</keyword>
<dbReference type="NCBIfam" id="NF008038">
    <property type="entry name" value="PRK10770.1"/>
    <property type="match status" value="1"/>
</dbReference>
<dbReference type="RefSeq" id="WP_044841232.1">
    <property type="nucleotide sequence ID" value="NZ_CP059733.1"/>
</dbReference>
<dbReference type="PROSITE" id="PS01096">
    <property type="entry name" value="PPIC_PPIASE_1"/>
    <property type="match status" value="1"/>
</dbReference>
<keyword evidence="2 7" id="KW-0677">Repeat</keyword>
<dbReference type="Gene3D" id="1.10.4030.10">
    <property type="entry name" value="Porin chaperone SurA, peptide-binding domain"/>
    <property type="match status" value="1"/>
</dbReference>
<dbReference type="GO" id="GO:0050821">
    <property type="term" value="P:protein stabilization"/>
    <property type="evidence" value="ECO:0007669"/>
    <property type="project" value="InterPro"/>
</dbReference>
<dbReference type="Pfam" id="PF00639">
    <property type="entry name" value="Rotamase"/>
    <property type="match status" value="1"/>
</dbReference>
<gene>
    <name evidence="7 9" type="primary">surA</name>
    <name evidence="9" type="ORF">SG34_026920</name>
</gene>
<evidence type="ECO:0000259" key="8">
    <source>
        <dbReference type="PROSITE" id="PS50198"/>
    </source>
</evidence>
<dbReference type="EMBL" id="CP059733">
    <property type="protein sequence ID" value="WDE04896.1"/>
    <property type="molecule type" value="Genomic_DNA"/>
</dbReference>
<comment type="subcellular location">
    <subcellularLocation>
        <location evidence="7">Periplasm</location>
    </subcellularLocation>
    <text evidence="7">Is capable of associating with the outer membrane.</text>
</comment>
<dbReference type="Proteomes" id="UP000032352">
    <property type="component" value="Chromosome"/>
</dbReference>
<dbReference type="AlphaFoldDB" id="A0AAE9Z139"/>
<dbReference type="Pfam" id="PF13616">
    <property type="entry name" value="Rotamase_3"/>
    <property type="match status" value="1"/>
</dbReference>
<dbReference type="Pfam" id="PF09312">
    <property type="entry name" value="SurA_N"/>
    <property type="match status" value="1"/>
</dbReference>
<evidence type="ECO:0000256" key="5">
    <source>
        <dbReference type="ARBA" id="ARBA00023186"/>
    </source>
</evidence>
<evidence type="ECO:0000256" key="2">
    <source>
        <dbReference type="ARBA" id="ARBA00022737"/>
    </source>
</evidence>
<dbReference type="GO" id="GO:0042277">
    <property type="term" value="F:peptide binding"/>
    <property type="evidence" value="ECO:0007669"/>
    <property type="project" value="InterPro"/>
</dbReference>
<comment type="domain">
    <text evidence="7">The PPIase activity resides only in the second parvulin domain. The N-terminal region and the C-terminal tail are necessary and sufficient for the chaperone activity of SurA. The PPIase activity is dispensable for SurA to function as a chaperone. The N-terminal region and the C-terminal tail are also required for porin recognition.</text>
</comment>
<evidence type="ECO:0000256" key="6">
    <source>
        <dbReference type="ARBA" id="ARBA00023235"/>
    </source>
</evidence>
<dbReference type="HAMAP" id="MF_01183">
    <property type="entry name" value="Chaperone_SurA"/>
    <property type="match status" value="1"/>
</dbReference>
<accession>A0AAE9Z139</accession>
<protein>
    <recommendedName>
        <fullName evidence="7">Chaperone SurA</fullName>
    </recommendedName>
    <alternativeName>
        <fullName evidence="7">Peptidyl-prolyl cis-trans isomerase SurA</fullName>
        <shortName evidence="7">PPIase SurA</shortName>
        <ecNumber evidence="7">5.2.1.8</ecNumber>
    </alternativeName>
    <alternativeName>
        <fullName evidence="7">Rotamase SurA</fullName>
    </alternativeName>
</protein>
<dbReference type="Gene3D" id="3.10.50.40">
    <property type="match status" value="2"/>
</dbReference>
<evidence type="ECO:0000256" key="4">
    <source>
        <dbReference type="ARBA" id="ARBA00023110"/>
    </source>
</evidence>
<proteinExistence type="inferred from homology"/>
<keyword evidence="3 7" id="KW-0574">Periplasm</keyword>
<feature type="domain" description="PpiC" evidence="8">
    <location>
        <begin position="285"/>
        <end position="384"/>
    </location>
</feature>
<dbReference type="InterPro" id="IPR023034">
    <property type="entry name" value="PPIase_SurA"/>
</dbReference>
<dbReference type="KEGG" id="tvd:SG34_026920"/>
<keyword evidence="4 7" id="KW-0697">Rotamase</keyword>
<reference evidence="9 10" key="1">
    <citation type="journal article" date="2015" name="Genome Announc.">
        <title>Draft Genome Sequences of Marine Isolates of Thalassomonas viridans and Thalassomonas actiniarum.</title>
        <authorList>
            <person name="Olonade I."/>
            <person name="van Zyl L.J."/>
            <person name="Trindade M."/>
        </authorList>
    </citation>
    <scope>NUCLEOTIDE SEQUENCE [LARGE SCALE GENOMIC DNA]</scope>
    <source>
        <strain evidence="9 10">XOM25</strain>
    </source>
</reference>
<dbReference type="PANTHER" id="PTHR47637">
    <property type="entry name" value="CHAPERONE SURA"/>
    <property type="match status" value="1"/>
</dbReference>
<dbReference type="GO" id="GO:0051082">
    <property type="term" value="F:unfolded protein binding"/>
    <property type="evidence" value="ECO:0007669"/>
    <property type="project" value="UniProtKB-UniRule"/>
</dbReference>
<dbReference type="InterPro" id="IPR015391">
    <property type="entry name" value="SurA_N"/>
</dbReference>
<dbReference type="InterPro" id="IPR000297">
    <property type="entry name" value="PPIase_PpiC"/>
</dbReference>
<keyword evidence="10" id="KW-1185">Reference proteome</keyword>
<comment type="function">
    <text evidence="7">Chaperone involved in the correct folding and assembly of outer membrane proteins. Recognizes specific patterns of aromatic residues and the orientation of their side chains, which are found more frequently in integral outer membrane proteins. May act in both early periplasmic and late outer membrane-associated steps of protein maturation.</text>
</comment>
<dbReference type="GO" id="GO:0030288">
    <property type="term" value="C:outer membrane-bounded periplasmic space"/>
    <property type="evidence" value="ECO:0007669"/>
    <property type="project" value="InterPro"/>
</dbReference>
<dbReference type="PROSITE" id="PS50198">
    <property type="entry name" value="PPIC_PPIASE_2"/>
    <property type="match status" value="2"/>
</dbReference>
<organism evidence="9 10">
    <name type="scientific">Thalassomonas viridans</name>
    <dbReference type="NCBI Taxonomy" id="137584"/>
    <lineage>
        <taxon>Bacteria</taxon>
        <taxon>Pseudomonadati</taxon>
        <taxon>Pseudomonadota</taxon>
        <taxon>Gammaproteobacteria</taxon>
        <taxon>Alteromonadales</taxon>
        <taxon>Colwelliaceae</taxon>
        <taxon>Thalassomonas</taxon>
    </lineage>
</organism>
<evidence type="ECO:0000313" key="10">
    <source>
        <dbReference type="Proteomes" id="UP000032352"/>
    </source>
</evidence>
<reference evidence="9 10" key="2">
    <citation type="journal article" date="2022" name="Mar. Drugs">
        <title>Bioassay-Guided Fractionation Leads to the Detection of Cholic Acid Generated by the Rare Thalassomonas sp.</title>
        <authorList>
            <person name="Pheiffer F."/>
            <person name="Schneider Y.K."/>
            <person name="Hansen E.H."/>
            <person name="Andersen J.H."/>
            <person name="Isaksson J."/>
            <person name="Busche T."/>
            <person name="R C."/>
            <person name="Kalinowski J."/>
            <person name="Zyl L.V."/>
            <person name="Trindade M."/>
        </authorList>
    </citation>
    <scope>NUCLEOTIDE SEQUENCE [LARGE SCALE GENOMIC DNA]</scope>
    <source>
        <strain evidence="9 10">XOM25</strain>
    </source>
</reference>
<evidence type="ECO:0000256" key="7">
    <source>
        <dbReference type="HAMAP-Rule" id="MF_01183"/>
    </source>
</evidence>
<dbReference type="GO" id="GO:0003755">
    <property type="term" value="F:peptidyl-prolyl cis-trans isomerase activity"/>
    <property type="evidence" value="ECO:0007669"/>
    <property type="project" value="UniProtKB-UniRule"/>
</dbReference>
<evidence type="ECO:0000256" key="1">
    <source>
        <dbReference type="ARBA" id="ARBA00022729"/>
    </source>
</evidence>
<feature type="signal peptide" evidence="7">
    <location>
        <begin position="1"/>
        <end position="24"/>
    </location>
</feature>
<name>A0AAE9Z139_9GAMM</name>
<feature type="domain" description="PpiC" evidence="8">
    <location>
        <begin position="175"/>
        <end position="276"/>
    </location>
</feature>
<dbReference type="SUPFAM" id="SSF54534">
    <property type="entry name" value="FKBP-like"/>
    <property type="match status" value="2"/>
</dbReference>
<evidence type="ECO:0000313" key="9">
    <source>
        <dbReference type="EMBL" id="WDE04896.1"/>
    </source>
</evidence>
<dbReference type="GO" id="GO:0006457">
    <property type="term" value="P:protein folding"/>
    <property type="evidence" value="ECO:0007669"/>
    <property type="project" value="UniProtKB-UniRule"/>
</dbReference>
<dbReference type="InterPro" id="IPR023058">
    <property type="entry name" value="PPIase_PpiC_CS"/>
</dbReference>
<dbReference type="GO" id="GO:0043165">
    <property type="term" value="P:Gram-negative-bacterium-type cell outer membrane assembly"/>
    <property type="evidence" value="ECO:0007669"/>
    <property type="project" value="InterPro"/>
</dbReference>
<feature type="chain" id="PRO_5041752721" description="Chaperone SurA" evidence="7">
    <location>
        <begin position="25"/>
        <end position="433"/>
    </location>
</feature>
<dbReference type="InterPro" id="IPR046357">
    <property type="entry name" value="PPIase_dom_sf"/>
</dbReference>
<sequence precursor="true">MKNSFKLFTLASSLFLGAAFTLQAEEVPLDRIAAVANTGVVLESEIQDLLKSIKQQAKNNNQDLPSDSALRVQVMDKLINDSLILQIGERMGIQVSDAQLDETLSNMARDNNLSLEQFRENIIADGLDYEQYRESVRTELISGEVRRASMQRRIYISPQEVSNLLKMMKEQSTNEVEYQLGHILIAFPAEPSQEDINAAKIRADKVIELLNNGSDFAKIAIASSSDSNALKGGELGWKTVNEMPTLFSEIIDGKDKGTILGPIRTGLGFSIVKVMDIRGKEVVEIEEVQSRHILIKPSVILSEAKAEEMLQGFLDKINAGEADFADLAKEHSEGPTSVKGGDLGWANPNSYDPAFREALARLDIDEYHKPFRSSFGWHLVQLTGRRMLDATERMNENRAYQLLYNRKLAMESARWIKETRDQAHIEVFDLEEK</sequence>
<dbReference type="InterPro" id="IPR027304">
    <property type="entry name" value="Trigger_fact/SurA_dom_sf"/>
</dbReference>
<keyword evidence="5 7" id="KW-0143">Chaperone</keyword>
<dbReference type="SUPFAM" id="SSF109998">
    <property type="entry name" value="Triger factor/SurA peptide-binding domain-like"/>
    <property type="match status" value="1"/>
</dbReference>
<keyword evidence="6 7" id="KW-0413">Isomerase</keyword>
<dbReference type="InterPro" id="IPR050280">
    <property type="entry name" value="OMP_Chaperone_SurA"/>
</dbReference>
<evidence type="ECO:0000256" key="3">
    <source>
        <dbReference type="ARBA" id="ARBA00022764"/>
    </source>
</evidence>
<dbReference type="EC" id="5.2.1.8" evidence="7"/>